<evidence type="ECO:0000259" key="3">
    <source>
        <dbReference type="Pfam" id="PF23058"/>
    </source>
</evidence>
<feature type="region of interest" description="Disordered" evidence="1">
    <location>
        <begin position="205"/>
        <end position="259"/>
    </location>
</feature>
<feature type="non-terminal residue" evidence="4">
    <location>
        <position position="280"/>
    </location>
</feature>
<name>A0ABS2Y2B6_POLSP</name>
<dbReference type="InterPro" id="IPR057811">
    <property type="entry name" value="RBD_ZCCHC3_2nd"/>
</dbReference>
<evidence type="ECO:0000256" key="1">
    <source>
        <dbReference type="SAM" id="MobiDB-lite"/>
    </source>
</evidence>
<feature type="non-terminal residue" evidence="4">
    <location>
        <position position="1"/>
    </location>
</feature>
<feature type="compositionally biased region" description="Polar residues" evidence="1">
    <location>
        <begin position="209"/>
        <end position="220"/>
    </location>
</feature>
<evidence type="ECO:0000259" key="2">
    <source>
        <dbReference type="Pfam" id="PF23057"/>
    </source>
</evidence>
<accession>A0ABS2Y2B6</accession>
<dbReference type="PANTHER" id="PTHR22639:SF3">
    <property type="entry name" value="ZINC FINGER CCHC DOMAIN-CONTAINING PROTEIN 3"/>
    <property type="match status" value="1"/>
</dbReference>
<dbReference type="Pfam" id="PF23058">
    <property type="entry name" value="RBD_ZCCHC3_2nd"/>
    <property type="match status" value="1"/>
</dbReference>
<proteinExistence type="predicted"/>
<feature type="domain" description="Zinc finger CCHC" evidence="3">
    <location>
        <begin position="78"/>
        <end position="127"/>
    </location>
</feature>
<keyword evidence="5" id="KW-1185">Reference proteome</keyword>
<protein>
    <submittedName>
        <fullName evidence="4">ZCHC3 protein</fullName>
    </submittedName>
</protein>
<dbReference type="InterPro" id="IPR057810">
    <property type="entry name" value="RBD_ZCCHC3_1st"/>
</dbReference>
<reference evidence="4" key="1">
    <citation type="journal article" date="2021" name="Cell">
        <title>Tracing the genetic footprints of vertebrate landing in non-teleost ray-finned fishes.</title>
        <authorList>
            <person name="Bi X."/>
            <person name="Wang K."/>
            <person name="Yang L."/>
            <person name="Pan H."/>
            <person name="Jiang H."/>
            <person name="Wei Q."/>
            <person name="Fang M."/>
            <person name="Yu H."/>
            <person name="Zhu C."/>
            <person name="Cai Y."/>
            <person name="He Y."/>
            <person name="Gan X."/>
            <person name="Zeng H."/>
            <person name="Yu D."/>
            <person name="Zhu Y."/>
            <person name="Jiang H."/>
            <person name="Qiu Q."/>
            <person name="Yang H."/>
            <person name="Zhang Y.E."/>
            <person name="Wang W."/>
            <person name="Zhu M."/>
            <person name="He S."/>
            <person name="Zhang G."/>
        </authorList>
    </citation>
    <scope>NUCLEOTIDE SEQUENCE</scope>
    <source>
        <strain evidence="4">Pddl_001</strain>
    </source>
</reference>
<evidence type="ECO:0000313" key="4">
    <source>
        <dbReference type="EMBL" id="MBN3280563.1"/>
    </source>
</evidence>
<dbReference type="Pfam" id="PF23057">
    <property type="entry name" value="RBD_ZCCHC3_1st"/>
    <property type="match status" value="1"/>
</dbReference>
<comment type="caution">
    <text evidence="4">The sequence shown here is derived from an EMBL/GenBank/DDBJ whole genome shotgun (WGS) entry which is preliminary data.</text>
</comment>
<feature type="compositionally biased region" description="Basic and acidic residues" evidence="1">
    <location>
        <begin position="250"/>
        <end position="259"/>
    </location>
</feature>
<evidence type="ECO:0000313" key="5">
    <source>
        <dbReference type="Proteomes" id="UP001166093"/>
    </source>
</evidence>
<organism evidence="4 5">
    <name type="scientific">Polyodon spathula</name>
    <name type="common">North American paddlefish</name>
    <name type="synonym">Squalus spathula</name>
    <dbReference type="NCBI Taxonomy" id="7913"/>
    <lineage>
        <taxon>Eukaryota</taxon>
        <taxon>Metazoa</taxon>
        <taxon>Chordata</taxon>
        <taxon>Craniata</taxon>
        <taxon>Vertebrata</taxon>
        <taxon>Euteleostomi</taxon>
        <taxon>Actinopterygii</taxon>
        <taxon>Chondrostei</taxon>
        <taxon>Acipenseriformes</taxon>
        <taxon>Polyodontidae</taxon>
        <taxon>Polyodon</taxon>
    </lineage>
</organism>
<dbReference type="EMBL" id="JAAWVQ010099940">
    <property type="protein sequence ID" value="MBN3280563.1"/>
    <property type="molecule type" value="Genomic_DNA"/>
</dbReference>
<gene>
    <name evidence="4" type="primary">Zcchc3_14</name>
    <name evidence="4" type="ORF">GTO93_0016780</name>
</gene>
<dbReference type="Proteomes" id="UP001166093">
    <property type="component" value="Unassembled WGS sequence"/>
</dbReference>
<sequence>SRLDFSRQILQWLLEVKPGNFNSLIKLPGIAVIFNVSFVSNGAMEKCLQVYNKKKKDAPLSQFSVEPLSDREIKVVTIQFYSEVVNDYDTETRLHRHCKVKSGSRKVNDADGVWNGARQWLIQLRKDLRRHTLNARHIDDRRSAHRGYALTLGVSTLDTRFIDERRYTLDAKRLMHRRSTLVARRFRSSAIIHDDAARATAALHEPSLPDNSWSEDLKPQSSPPGLSPANQPMAPPEPPLVSSLPMQSQKDWDIDAISRDASDILEGDSVEAEIASQHSV</sequence>
<feature type="domain" description="Zinc finger CCHC" evidence="2">
    <location>
        <begin position="2"/>
        <end position="63"/>
    </location>
</feature>
<dbReference type="InterPro" id="IPR042509">
    <property type="entry name" value="ZCCHC3"/>
</dbReference>
<dbReference type="PANTHER" id="PTHR22639">
    <property type="entry name" value="GAG-RELATED PROTEIN"/>
    <property type="match status" value="1"/>
</dbReference>